<keyword evidence="3" id="KW-0812">Transmembrane</keyword>
<keyword evidence="9" id="KW-0472">Membrane</keyword>
<dbReference type="PANTHER" id="PTHR45996">
    <property type="entry name" value="AGAP001464-PB"/>
    <property type="match status" value="1"/>
</dbReference>
<keyword evidence="12" id="KW-0325">Glycoprotein</keyword>
<keyword evidence="5" id="KW-0735">Signal-anchor</keyword>
<dbReference type="GO" id="GO:0005634">
    <property type="term" value="C:nucleus"/>
    <property type="evidence" value="ECO:0007669"/>
    <property type="project" value="TreeGrafter"/>
</dbReference>
<name>A0A4C1V6K9_EUMVA</name>
<comment type="similarity">
    <text evidence="2">Belongs to the bZIP family. ATF subfamily.</text>
</comment>
<evidence type="ECO:0000256" key="6">
    <source>
        <dbReference type="ARBA" id="ARBA00022989"/>
    </source>
</evidence>
<keyword evidence="18" id="KW-1185">Reference proteome</keyword>
<dbReference type="PROSITE" id="PS50217">
    <property type="entry name" value="BZIP"/>
    <property type="match status" value="1"/>
</dbReference>
<feature type="region of interest" description="Disordered" evidence="15">
    <location>
        <begin position="499"/>
        <end position="521"/>
    </location>
</feature>
<dbReference type="EMBL" id="BGZK01000288">
    <property type="protein sequence ID" value="GBP34451.1"/>
    <property type="molecule type" value="Genomic_DNA"/>
</dbReference>
<evidence type="ECO:0000256" key="4">
    <source>
        <dbReference type="ARBA" id="ARBA00022824"/>
    </source>
</evidence>
<dbReference type="InterPro" id="IPR051381">
    <property type="entry name" value="CREB_ATF_subfamily"/>
</dbReference>
<dbReference type="STRING" id="151549.A0A4C1V6K9"/>
<comment type="caution">
    <text evidence="17">The sequence shown here is derived from an EMBL/GenBank/DDBJ whole genome shotgun (WGS) entry which is preliminary data.</text>
</comment>
<evidence type="ECO:0000256" key="12">
    <source>
        <dbReference type="ARBA" id="ARBA00023180"/>
    </source>
</evidence>
<evidence type="ECO:0000256" key="5">
    <source>
        <dbReference type="ARBA" id="ARBA00022968"/>
    </source>
</evidence>
<dbReference type="InterPro" id="IPR004827">
    <property type="entry name" value="bZIP"/>
</dbReference>
<evidence type="ECO:0000256" key="15">
    <source>
        <dbReference type="SAM" id="MobiDB-lite"/>
    </source>
</evidence>
<keyword evidence="11" id="KW-0804">Transcription</keyword>
<dbReference type="CDD" id="cd14689">
    <property type="entry name" value="bZIP_CREB3"/>
    <property type="match status" value="1"/>
</dbReference>
<evidence type="ECO:0000256" key="3">
    <source>
        <dbReference type="ARBA" id="ARBA00022692"/>
    </source>
</evidence>
<protein>
    <submittedName>
        <fullName evidence="17">Cyclic AMP-responsive element-binding protein 3-like protein 3</fullName>
    </submittedName>
</protein>
<keyword evidence="14" id="KW-0175">Coiled coil</keyword>
<evidence type="ECO:0000256" key="1">
    <source>
        <dbReference type="ARBA" id="ARBA00004648"/>
    </source>
</evidence>
<keyword evidence="7" id="KW-0805">Transcription regulation</keyword>
<dbReference type="Pfam" id="PF00170">
    <property type="entry name" value="bZIP_1"/>
    <property type="match status" value="1"/>
</dbReference>
<evidence type="ECO:0000256" key="13">
    <source>
        <dbReference type="ARBA" id="ARBA00023242"/>
    </source>
</evidence>
<dbReference type="PANTHER" id="PTHR45996:SF3">
    <property type="entry name" value="CREB-H TRANSCRIPTION FACTOR HOMOLOG LET-607"/>
    <property type="match status" value="1"/>
</dbReference>
<sequence>MANVNEDVNRILEFLTEDVQHINNLNTKTKMDGFHQNGLMSDSWQASSDELLENIFSLEQGPLNFLNETLPDFDLCGTSQTSNVSGSSCSDSGLSSDQTEFDFEQQLSPFLIQNSCDDEQVNIPVLSNGTSSEVPIGMCEVTGLPGYDVVPPPSTDIMEEPFDMLQFEQNIMPGFINKETFSPGKGGRKRRLSQTPHAVVQPKIQKPALKLSNTAPVTPPQMIVKSQPQKPVKVANIQVINPQTKVYCKPMENQAPQRKVIRVAPMAGNPRSILLPVTIKDMKDLKSIKIINAADLKNSNIKLTTNFMSPGKIQDLKMEAADEYEQMIANCDDSGSERSDEDDNVREIREGREGINGYPKLLLTAEERRLLVKEGISLPSSYPLTKHEERELKRIRRKIRNKISAQDSRKRKKEYVDGLEDRVKQCTADNQTLMRRIKILQSQNQSLTAQLKRLQSVLTGVTTGTGNTGGGNKSAQPATCLLVLLLSVALVALPSLRDEPPLKRHTEQAVSPPQSPSHTPAALRRALLSATTSPEETVIDEGEFSMEEMVTFRAPADHDYPRVTPPAPRAVTAPYRDIPIDEDWPPYLKRRIKLPQFDYGDGSDYIPIIKQEKYENFDNKIDLTKIAAGFFDNTLVSFGRKIGELIDAMPPIPVKTEDILVEEVDHDMKNMSDIKSFIIESTVDDVQY</sequence>
<evidence type="ECO:0000256" key="10">
    <source>
        <dbReference type="ARBA" id="ARBA00023159"/>
    </source>
</evidence>
<dbReference type="InterPro" id="IPR046347">
    <property type="entry name" value="bZIP_sf"/>
</dbReference>
<keyword evidence="4" id="KW-0256">Endoplasmic reticulum</keyword>
<dbReference type="OrthoDB" id="674948at2759"/>
<keyword evidence="10" id="KW-0010">Activator</keyword>
<evidence type="ECO:0000256" key="8">
    <source>
        <dbReference type="ARBA" id="ARBA00023125"/>
    </source>
</evidence>
<keyword evidence="13" id="KW-0539">Nucleus</keyword>
<keyword evidence="6" id="KW-1133">Transmembrane helix</keyword>
<dbReference type="SMART" id="SM00338">
    <property type="entry name" value="BRLZ"/>
    <property type="match status" value="1"/>
</dbReference>
<evidence type="ECO:0000256" key="14">
    <source>
        <dbReference type="SAM" id="Coils"/>
    </source>
</evidence>
<evidence type="ECO:0000313" key="18">
    <source>
        <dbReference type="Proteomes" id="UP000299102"/>
    </source>
</evidence>
<evidence type="ECO:0000256" key="9">
    <source>
        <dbReference type="ARBA" id="ARBA00023136"/>
    </source>
</evidence>
<feature type="coiled-coil region" evidence="14">
    <location>
        <begin position="416"/>
        <end position="457"/>
    </location>
</feature>
<comment type="subcellular location">
    <subcellularLocation>
        <location evidence="1">Endoplasmic reticulum membrane</location>
        <topology evidence="1">Single-pass type II membrane protein</topology>
    </subcellularLocation>
</comment>
<dbReference type="FunFam" id="1.20.5.170:FF:000042">
    <property type="entry name" value="Cyclic AMP-responsive element-binding protein 3-like protein 3"/>
    <property type="match status" value="1"/>
</dbReference>
<dbReference type="AlphaFoldDB" id="A0A4C1V6K9"/>
<dbReference type="GO" id="GO:0000981">
    <property type="term" value="F:DNA-binding transcription factor activity, RNA polymerase II-specific"/>
    <property type="evidence" value="ECO:0007669"/>
    <property type="project" value="TreeGrafter"/>
</dbReference>
<organism evidence="17 18">
    <name type="scientific">Eumeta variegata</name>
    <name type="common">Bagworm moth</name>
    <name type="synonym">Eumeta japonica</name>
    <dbReference type="NCBI Taxonomy" id="151549"/>
    <lineage>
        <taxon>Eukaryota</taxon>
        <taxon>Metazoa</taxon>
        <taxon>Ecdysozoa</taxon>
        <taxon>Arthropoda</taxon>
        <taxon>Hexapoda</taxon>
        <taxon>Insecta</taxon>
        <taxon>Pterygota</taxon>
        <taxon>Neoptera</taxon>
        <taxon>Endopterygota</taxon>
        <taxon>Lepidoptera</taxon>
        <taxon>Glossata</taxon>
        <taxon>Ditrysia</taxon>
        <taxon>Tineoidea</taxon>
        <taxon>Psychidae</taxon>
        <taxon>Oiketicinae</taxon>
        <taxon>Eumeta</taxon>
    </lineage>
</organism>
<evidence type="ECO:0000256" key="2">
    <source>
        <dbReference type="ARBA" id="ARBA00009050"/>
    </source>
</evidence>
<reference evidence="17 18" key="1">
    <citation type="journal article" date="2019" name="Commun. Biol.">
        <title>The bagworm genome reveals a unique fibroin gene that provides high tensile strength.</title>
        <authorList>
            <person name="Kono N."/>
            <person name="Nakamura H."/>
            <person name="Ohtoshi R."/>
            <person name="Tomita M."/>
            <person name="Numata K."/>
            <person name="Arakawa K."/>
        </authorList>
    </citation>
    <scope>NUCLEOTIDE SEQUENCE [LARGE SCALE GENOMIC DNA]</scope>
</reference>
<gene>
    <name evidence="17" type="primary">CREB3L3</name>
    <name evidence="17" type="ORF">EVAR_25054_1</name>
</gene>
<evidence type="ECO:0000256" key="11">
    <source>
        <dbReference type="ARBA" id="ARBA00023163"/>
    </source>
</evidence>
<evidence type="ECO:0000313" key="17">
    <source>
        <dbReference type="EMBL" id="GBP34451.1"/>
    </source>
</evidence>
<dbReference type="GO" id="GO:0000978">
    <property type="term" value="F:RNA polymerase II cis-regulatory region sequence-specific DNA binding"/>
    <property type="evidence" value="ECO:0007669"/>
    <property type="project" value="TreeGrafter"/>
</dbReference>
<feature type="compositionally biased region" description="Polar residues" evidence="15">
    <location>
        <begin position="508"/>
        <end position="518"/>
    </location>
</feature>
<evidence type="ECO:0000259" key="16">
    <source>
        <dbReference type="PROSITE" id="PS50217"/>
    </source>
</evidence>
<dbReference type="Gene3D" id="1.20.5.170">
    <property type="match status" value="1"/>
</dbReference>
<dbReference type="Proteomes" id="UP000299102">
    <property type="component" value="Unassembled WGS sequence"/>
</dbReference>
<feature type="domain" description="BZIP" evidence="16">
    <location>
        <begin position="391"/>
        <end position="454"/>
    </location>
</feature>
<dbReference type="SUPFAM" id="SSF57959">
    <property type="entry name" value="Leucine zipper domain"/>
    <property type="match status" value="1"/>
</dbReference>
<dbReference type="GO" id="GO:0005789">
    <property type="term" value="C:endoplasmic reticulum membrane"/>
    <property type="evidence" value="ECO:0007669"/>
    <property type="project" value="UniProtKB-SubCell"/>
</dbReference>
<evidence type="ECO:0000256" key="7">
    <source>
        <dbReference type="ARBA" id="ARBA00023015"/>
    </source>
</evidence>
<accession>A0A4C1V6K9</accession>
<proteinExistence type="inferred from homology"/>
<keyword evidence="8" id="KW-0238">DNA-binding</keyword>